<reference evidence="1 2" key="1">
    <citation type="journal article" date="2011" name="J. Bacteriol.">
        <title>Complete genome sequence of Metallosphaera cuprina, a metal sulfide-oxidizing archaeon from a hot spring.</title>
        <authorList>
            <person name="Liu L.J."/>
            <person name="You X.Y."/>
            <person name="Zheng H."/>
            <person name="Wang S."/>
            <person name="Jiang C.Y."/>
            <person name="Liu S.J."/>
        </authorList>
    </citation>
    <scope>NUCLEOTIDE SEQUENCE [LARGE SCALE GENOMIC DNA]</scope>
    <source>
        <strain evidence="1 2">Ar-4</strain>
    </source>
</reference>
<dbReference type="NCBIfam" id="TIGR01878">
    <property type="entry name" value="cas_Csa5"/>
    <property type="match status" value="1"/>
</dbReference>
<dbReference type="EMBL" id="CP002656">
    <property type="protein sequence ID" value="AEB95255.1"/>
    <property type="molecule type" value="Genomic_DNA"/>
</dbReference>
<dbReference type="AlphaFoldDB" id="F4G357"/>
<dbReference type="Proteomes" id="UP000007812">
    <property type="component" value="Chromosome"/>
</dbReference>
<dbReference type="HOGENOM" id="CLU_1811533_0_0_2"/>
<proteinExistence type="predicted"/>
<gene>
    <name evidence="1" type="ordered locus">Mcup_1150</name>
</gene>
<name>F4G357_METCR</name>
<dbReference type="KEGG" id="mcn:Mcup_1150"/>
<dbReference type="Pfam" id="PF09702">
    <property type="entry name" value="Cas_Csa5"/>
    <property type="match status" value="1"/>
</dbReference>
<sequence>MLMSSNLEFTIKKVANLLAAVSIYAESPTFLDRISNALSKEAVVKVIGESERILNVGLNNKEINKLPGEKPQISIKVSKDGEKTVIIYGDLPTPYDVEQFIHDVENNIYLARKAGALAMATVNNALVRVGQ</sequence>
<evidence type="ECO:0000313" key="1">
    <source>
        <dbReference type="EMBL" id="AEB95255.1"/>
    </source>
</evidence>
<evidence type="ECO:0000313" key="2">
    <source>
        <dbReference type="Proteomes" id="UP000007812"/>
    </source>
</evidence>
<dbReference type="InterPro" id="IPR010157">
    <property type="entry name" value="CRISPR-assoc_Cas5"/>
</dbReference>
<dbReference type="eggNOG" id="arCOG03823">
    <property type="taxonomic scope" value="Archaea"/>
</dbReference>
<dbReference type="STRING" id="1006006.Mcup_1150"/>
<accession>F4G357</accession>
<keyword evidence="2" id="KW-1185">Reference proteome</keyword>
<organism evidence="1 2">
    <name type="scientific">Metallosphaera cuprina (strain Ar-4)</name>
    <dbReference type="NCBI Taxonomy" id="1006006"/>
    <lineage>
        <taxon>Archaea</taxon>
        <taxon>Thermoproteota</taxon>
        <taxon>Thermoprotei</taxon>
        <taxon>Sulfolobales</taxon>
        <taxon>Sulfolobaceae</taxon>
        <taxon>Metallosphaera</taxon>
    </lineage>
</organism>
<dbReference type="PATRIC" id="fig|1006006.8.peg.1145"/>
<protein>
    <submittedName>
        <fullName evidence="1">CRISPR-associated RAMP Csa5 family protein</fullName>
    </submittedName>
</protein>